<name>A0ABY1MCQ4_RHORH</name>
<sequence length="139" mass="15591">MRFPEFGRMYHIVERHKPATLLDQVNVTKHTVQTTYLSKHQSRTKGFIVGHDRLLFIGRPDADEVAHWSTLRELAPQRGWKPTRTFEPGEVAWAVAAGSALEQSGPIAEVIHSLQEAHIPCTSALDAIRHAYSASRLSV</sequence>
<comment type="caution">
    <text evidence="1">The sequence shown here is derived from an EMBL/GenBank/DDBJ whole genome shotgun (WGS) entry which is preliminary data.</text>
</comment>
<evidence type="ECO:0000313" key="1">
    <source>
        <dbReference type="EMBL" id="SMG45406.1"/>
    </source>
</evidence>
<protein>
    <submittedName>
        <fullName evidence="1">Uncharacterized protein</fullName>
    </submittedName>
</protein>
<evidence type="ECO:0000313" key="2">
    <source>
        <dbReference type="Proteomes" id="UP000193566"/>
    </source>
</evidence>
<proteinExistence type="predicted"/>
<accession>A0ABY1MCQ4</accession>
<organism evidence="1 2">
    <name type="scientific">Rhodococcus rhodochrous J3</name>
    <dbReference type="NCBI Taxonomy" id="903528"/>
    <lineage>
        <taxon>Bacteria</taxon>
        <taxon>Bacillati</taxon>
        <taxon>Actinomycetota</taxon>
        <taxon>Actinomycetes</taxon>
        <taxon>Mycobacteriales</taxon>
        <taxon>Nocardiaceae</taxon>
        <taxon>Rhodococcus</taxon>
    </lineage>
</organism>
<keyword evidence="2" id="KW-1185">Reference proteome</keyword>
<dbReference type="Proteomes" id="UP000193566">
    <property type="component" value="Unassembled WGS sequence"/>
</dbReference>
<gene>
    <name evidence="1" type="ORF">SAMN02745947_03191</name>
</gene>
<dbReference type="EMBL" id="FXAV01000008">
    <property type="protein sequence ID" value="SMG45406.1"/>
    <property type="molecule type" value="Genomic_DNA"/>
</dbReference>
<reference evidence="1 2" key="1">
    <citation type="submission" date="2017-04" db="EMBL/GenBank/DDBJ databases">
        <authorList>
            <person name="Varghese N."/>
            <person name="Submissions S."/>
        </authorList>
    </citation>
    <scope>NUCLEOTIDE SEQUENCE [LARGE SCALE GENOMIC DNA]</scope>
    <source>
        <strain evidence="1 2">J3</strain>
    </source>
</reference>